<reference evidence="4" key="1">
    <citation type="submission" date="2020-12" db="EMBL/GenBank/DDBJ databases">
        <title>Bacterial taxonomy.</title>
        <authorList>
            <person name="Pan X."/>
        </authorList>
    </citation>
    <scope>NUCLEOTIDE SEQUENCE</scope>
    <source>
        <strain evidence="4">M0105</strain>
    </source>
</reference>
<accession>A0A8J7M5F0</accession>
<proteinExistence type="predicted"/>
<sequence length="358" mass="37351">MKSLHVGSATIDIICIVAAENIERMTFTNEGKSFLMVESGRKVPAESITDHVGGGACNTAVSLARRGWRTEVLARVGDDLNADAVREHLDRYGVGQDRLITDPGAATGTSVMIASHDRNASIFVQRGANENLTPDDLPESGFAGYKMVYVAPLSSGSADCFPAIVAAAKRSGATVISNPGIRQLTSRTAAFIGALAKIDLLSVNRVEAEALVPAFAARSEGPDPVPRADAPALLRRGLSFGGFEMGLLRFLHEVQAAGPRWVCLTDGTDGAWLAAPEGVFWRPSAPAEVAGTAGAGDSYTSTIAAALTEGASPQDAMLEAAVNSASVVSVVDTTSGLLNRAGLDEARQRVGEMPLYRA</sequence>
<keyword evidence="2 4" id="KW-0418">Kinase</keyword>
<dbReference type="Pfam" id="PF00294">
    <property type="entry name" value="PfkB"/>
    <property type="match status" value="1"/>
</dbReference>
<dbReference type="EMBL" id="JAEHHL010000002">
    <property type="protein sequence ID" value="MBK0398631.1"/>
    <property type="molecule type" value="Genomic_DNA"/>
</dbReference>
<keyword evidence="1" id="KW-0808">Transferase</keyword>
<keyword evidence="5" id="KW-1185">Reference proteome</keyword>
<dbReference type="Proteomes" id="UP000655420">
    <property type="component" value="Unassembled WGS sequence"/>
</dbReference>
<dbReference type="GO" id="GO:0005829">
    <property type="term" value="C:cytosol"/>
    <property type="evidence" value="ECO:0007669"/>
    <property type="project" value="TreeGrafter"/>
</dbReference>
<dbReference type="PANTHER" id="PTHR10584:SF166">
    <property type="entry name" value="RIBOKINASE"/>
    <property type="match status" value="1"/>
</dbReference>
<dbReference type="PROSITE" id="PS00583">
    <property type="entry name" value="PFKB_KINASES_1"/>
    <property type="match status" value="1"/>
</dbReference>
<dbReference type="AlphaFoldDB" id="A0A8J7M5F0"/>
<dbReference type="PANTHER" id="PTHR10584">
    <property type="entry name" value="SUGAR KINASE"/>
    <property type="match status" value="1"/>
</dbReference>
<dbReference type="GO" id="GO:0016301">
    <property type="term" value="F:kinase activity"/>
    <property type="evidence" value="ECO:0007669"/>
    <property type="project" value="UniProtKB-KW"/>
</dbReference>
<organism evidence="4 5">
    <name type="scientific">Thermohalobaculum xanthum</name>
    <dbReference type="NCBI Taxonomy" id="2753746"/>
    <lineage>
        <taxon>Bacteria</taxon>
        <taxon>Pseudomonadati</taxon>
        <taxon>Pseudomonadota</taxon>
        <taxon>Alphaproteobacteria</taxon>
        <taxon>Rhodobacterales</taxon>
        <taxon>Paracoccaceae</taxon>
        <taxon>Thermohalobaculum</taxon>
    </lineage>
</organism>
<comment type="caution">
    <text evidence="4">The sequence shown here is derived from an EMBL/GenBank/DDBJ whole genome shotgun (WGS) entry which is preliminary data.</text>
</comment>
<dbReference type="RefSeq" id="WP_200608072.1">
    <property type="nucleotide sequence ID" value="NZ_JAEHHL010000002.1"/>
</dbReference>
<evidence type="ECO:0000313" key="4">
    <source>
        <dbReference type="EMBL" id="MBK0398631.1"/>
    </source>
</evidence>
<dbReference type="InterPro" id="IPR029056">
    <property type="entry name" value="Ribokinase-like"/>
</dbReference>
<dbReference type="InterPro" id="IPR011611">
    <property type="entry name" value="PfkB_dom"/>
</dbReference>
<evidence type="ECO:0000259" key="3">
    <source>
        <dbReference type="Pfam" id="PF00294"/>
    </source>
</evidence>
<dbReference type="Gene3D" id="3.40.1190.20">
    <property type="match status" value="1"/>
</dbReference>
<feature type="domain" description="Carbohydrate kinase PfkB" evidence="3">
    <location>
        <begin position="41"/>
        <end position="331"/>
    </location>
</feature>
<protein>
    <submittedName>
        <fullName evidence="4">Carbohydrate kinase family protein</fullName>
    </submittedName>
</protein>
<evidence type="ECO:0000256" key="1">
    <source>
        <dbReference type="ARBA" id="ARBA00022679"/>
    </source>
</evidence>
<evidence type="ECO:0000256" key="2">
    <source>
        <dbReference type="ARBA" id="ARBA00022777"/>
    </source>
</evidence>
<evidence type="ECO:0000313" key="5">
    <source>
        <dbReference type="Proteomes" id="UP000655420"/>
    </source>
</evidence>
<dbReference type="SUPFAM" id="SSF53613">
    <property type="entry name" value="Ribokinase-like"/>
    <property type="match status" value="1"/>
</dbReference>
<dbReference type="InterPro" id="IPR002173">
    <property type="entry name" value="Carboh/pur_kinase_PfkB_CS"/>
</dbReference>
<name>A0A8J7M5F0_9RHOB</name>
<gene>
    <name evidence="4" type="ORF">H0I76_05485</name>
</gene>